<dbReference type="InterPro" id="IPR006311">
    <property type="entry name" value="TAT_signal"/>
</dbReference>
<evidence type="ECO:0000313" key="3">
    <source>
        <dbReference type="EMBL" id="UWP94531.1"/>
    </source>
</evidence>
<sequence length="161" mass="17275">MSTFPLSRALSRRAVLAGFATAPFAGLVLTRPALAASDPVYNEAGIAWDGHDPVAYFTKGAPTPGNEAFSAEYKGARVLFSSAETRDMFVASPETYAPQFGGYCAYAASKGYLAPTVPEAWTVFEDKLYLNFSLRARELWLQDVPGNVAKGNANWPGILDG</sequence>
<dbReference type="PROSITE" id="PS51318">
    <property type="entry name" value="TAT"/>
    <property type="match status" value="1"/>
</dbReference>
<evidence type="ECO:0000313" key="4">
    <source>
        <dbReference type="Proteomes" id="UP000050471"/>
    </source>
</evidence>
<dbReference type="EMBL" id="LKBA01000006">
    <property type="protein sequence ID" value="KPN63404.1"/>
    <property type="molecule type" value="Genomic_DNA"/>
</dbReference>
<keyword evidence="4" id="KW-1185">Reference proteome</keyword>
<dbReference type="Proteomes" id="UP000050471">
    <property type="component" value="Unassembled WGS sequence"/>
</dbReference>
<dbReference type="STRING" id="154981.AKJ29_12115"/>
<dbReference type="AlphaFoldDB" id="A0A0P7I2V2"/>
<reference evidence="3" key="2">
    <citation type="submission" date="2021-08" db="EMBL/GenBank/DDBJ databases">
        <authorList>
            <person name="Nwanade C."/>
            <person name="Wang M."/>
            <person name="Masoudi A."/>
            <person name="Yu Z."/>
            <person name="Liu J."/>
        </authorList>
    </citation>
    <scope>NUCLEOTIDE SEQUENCE</scope>
    <source>
        <strain evidence="3">S056</strain>
    </source>
</reference>
<dbReference type="NCBIfam" id="NF041384">
    <property type="entry name" value="YHS_seleno_dom"/>
    <property type="match status" value="1"/>
</dbReference>
<dbReference type="Proteomes" id="UP001057991">
    <property type="component" value="Chromosome"/>
</dbReference>
<proteinExistence type="predicted"/>
<name>A0A0P7I2V2_9RHOB</name>
<feature type="chain" id="PRO_5006139718" evidence="1">
    <location>
        <begin position="36"/>
        <end position="161"/>
    </location>
</feature>
<gene>
    <name evidence="2" type="ORF">AKJ29_12115</name>
    <name evidence="3" type="ORF">K3X48_09830</name>
</gene>
<evidence type="ECO:0000313" key="2">
    <source>
        <dbReference type="EMBL" id="KPN63404.1"/>
    </source>
</evidence>
<dbReference type="EMBL" id="CP080776">
    <property type="protein sequence ID" value="UWP94531.1"/>
    <property type="molecule type" value="Genomic_DNA"/>
</dbReference>
<dbReference type="RefSeq" id="WP_055189719.1">
    <property type="nucleotide sequence ID" value="NZ_CP080776.1"/>
</dbReference>
<organism evidence="2 4">
    <name type="scientific">Aliiroseovarius crassostreae</name>
    <dbReference type="NCBI Taxonomy" id="154981"/>
    <lineage>
        <taxon>Bacteria</taxon>
        <taxon>Pseudomonadati</taxon>
        <taxon>Pseudomonadota</taxon>
        <taxon>Alphaproteobacteria</taxon>
        <taxon>Rhodobacterales</taxon>
        <taxon>Paracoccaceae</taxon>
        <taxon>Aliiroseovarius</taxon>
    </lineage>
</organism>
<evidence type="ECO:0000256" key="1">
    <source>
        <dbReference type="SAM" id="SignalP"/>
    </source>
</evidence>
<protein>
    <submittedName>
        <fullName evidence="2">YHS domain protein</fullName>
    </submittedName>
</protein>
<accession>A0A0P7I2V2</accession>
<feature type="signal peptide" evidence="1">
    <location>
        <begin position="1"/>
        <end position="35"/>
    </location>
</feature>
<dbReference type="OrthoDB" id="344729at2"/>
<reference evidence="2 4" key="1">
    <citation type="submission" date="2015-09" db="EMBL/GenBank/DDBJ databases">
        <title>Draft genome sequence of Aliiroseovarius crassostreae CV919-312TSm, the causative agent of Roseovarius Oyster Disease (formerly Juvenile Oyster Disease).</title>
        <authorList>
            <person name="Kessner L."/>
            <person name="Spinard E."/>
            <person name="Nelson D."/>
        </authorList>
    </citation>
    <scope>NUCLEOTIDE SEQUENCE [LARGE SCALE GENOMIC DNA]</scope>
    <source>
        <strain evidence="2 4">CV919-312</strain>
    </source>
</reference>
<keyword evidence="1" id="KW-0732">Signal</keyword>